<sequence length="72" mass="8613">MSNRRIEKRGNCLRNLVKKAQKGDDHVFYALFQQYKQDIYRLAFVYLKNQNDALDVVQETAYRSFKPIKTLL</sequence>
<organism evidence="2 3">
    <name type="scientific">Planococcus salinus</name>
    <dbReference type="NCBI Taxonomy" id="1848460"/>
    <lineage>
        <taxon>Bacteria</taxon>
        <taxon>Bacillati</taxon>
        <taxon>Bacillota</taxon>
        <taxon>Bacilli</taxon>
        <taxon>Bacillales</taxon>
        <taxon>Caryophanaceae</taxon>
        <taxon>Planococcus</taxon>
    </lineage>
</organism>
<dbReference type="GO" id="GO:0003700">
    <property type="term" value="F:DNA-binding transcription factor activity"/>
    <property type="evidence" value="ECO:0007669"/>
    <property type="project" value="InterPro"/>
</dbReference>
<dbReference type="AlphaFoldDB" id="A0A3M8PBZ0"/>
<accession>A0A3M8PBZ0</accession>
<dbReference type="EMBL" id="RIAX01000001">
    <property type="protein sequence ID" value="RNF41236.1"/>
    <property type="molecule type" value="Genomic_DNA"/>
</dbReference>
<comment type="caution">
    <text evidence="2">The sequence shown here is derived from an EMBL/GenBank/DDBJ whole genome shotgun (WGS) entry which is preliminary data.</text>
</comment>
<evidence type="ECO:0000313" key="3">
    <source>
        <dbReference type="Proteomes" id="UP000275473"/>
    </source>
</evidence>
<gene>
    <name evidence="2" type="ORF">EEX84_02500</name>
</gene>
<reference evidence="2 3" key="1">
    <citation type="journal article" date="2018" name="Int. J. Syst. Evol. Microbiol.">
        <title>Planococcus salinus sp. nov., a moderately halophilic bacterium isolated from a saline-alkali soil.</title>
        <authorList>
            <person name="Gan L."/>
        </authorList>
    </citation>
    <scope>NUCLEOTIDE SEQUENCE [LARGE SCALE GENOMIC DNA]</scope>
    <source>
        <strain evidence="2 3">LCB217</strain>
    </source>
</reference>
<protein>
    <recommendedName>
        <fullName evidence="1">RNA polymerase sigma-70 region 2 domain-containing protein</fullName>
    </recommendedName>
</protein>
<proteinExistence type="predicted"/>
<keyword evidence="3" id="KW-1185">Reference proteome</keyword>
<name>A0A3M8PBZ0_9BACL</name>
<dbReference type="InterPro" id="IPR013325">
    <property type="entry name" value="RNA_pol_sigma_r2"/>
</dbReference>
<dbReference type="Pfam" id="PF04542">
    <property type="entry name" value="Sigma70_r2"/>
    <property type="match status" value="1"/>
</dbReference>
<evidence type="ECO:0000259" key="1">
    <source>
        <dbReference type="Pfam" id="PF04542"/>
    </source>
</evidence>
<dbReference type="Proteomes" id="UP000275473">
    <property type="component" value="Unassembled WGS sequence"/>
</dbReference>
<dbReference type="OrthoDB" id="9782703at2"/>
<dbReference type="Gene3D" id="1.10.1740.10">
    <property type="match status" value="1"/>
</dbReference>
<dbReference type="InterPro" id="IPR007627">
    <property type="entry name" value="RNA_pol_sigma70_r2"/>
</dbReference>
<dbReference type="SUPFAM" id="SSF88946">
    <property type="entry name" value="Sigma2 domain of RNA polymerase sigma factors"/>
    <property type="match status" value="1"/>
</dbReference>
<dbReference type="GO" id="GO:0006352">
    <property type="term" value="P:DNA-templated transcription initiation"/>
    <property type="evidence" value="ECO:0007669"/>
    <property type="project" value="InterPro"/>
</dbReference>
<feature type="domain" description="RNA polymerase sigma-70 region 2" evidence="1">
    <location>
        <begin position="31"/>
        <end position="67"/>
    </location>
</feature>
<evidence type="ECO:0000313" key="2">
    <source>
        <dbReference type="EMBL" id="RNF41236.1"/>
    </source>
</evidence>